<evidence type="ECO:0000313" key="2">
    <source>
        <dbReference type="EMBL" id="CAH9130213.1"/>
    </source>
</evidence>
<protein>
    <recommendedName>
        <fullName evidence="1">VWFA domain-containing protein</fullName>
    </recommendedName>
</protein>
<dbReference type="InterPro" id="IPR036465">
    <property type="entry name" value="vWFA_dom_sf"/>
</dbReference>
<evidence type="ECO:0000259" key="1">
    <source>
        <dbReference type="PROSITE" id="PS50234"/>
    </source>
</evidence>
<dbReference type="PANTHER" id="PTHR46503">
    <property type="entry name" value="INTER-ALPHA-TRYPSIN INHIBITOR HEAVY CHAIN-LIKE PROTEIN"/>
    <property type="match status" value="1"/>
</dbReference>
<dbReference type="Pfam" id="PF13768">
    <property type="entry name" value="VWA_3"/>
    <property type="match status" value="1"/>
</dbReference>
<dbReference type="SUPFAM" id="SSF53300">
    <property type="entry name" value="vWA-like"/>
    <property type="match status" value="1"/>
</dbReference>
<dbReference type="AlphaFoldDB" id="A0AAV0F403"/>
<keyword evidence="3" id="KW-1185">Reference proteome</keyword>
<feature type="domain" description="VWFA" evidence="1">
    <location>
        <begin position="319"/>
        <end position="496"/>
    </location>
</feature>
<evidence type="ECO:0000313" key="3">
    <source>
        <dbReference type="Proteomes" id="UP001152523"/>
    </source>
</evidence>
<dbReference type="PROSITE" id="PS50234">
    <property type="entry name" value="VWFA"/>
    <property type="match status" value="1"/>
</dbReference>
<reference evidence="2" key="1">
    <citation type="submission" date="2022-07" db="EMBL/GenBank/DDBJ databases">
        <authorList>
            <person name="Macas J."/>
            <person name="Novak P."/>
            <person name="Neumann P."/>
        </authorList>
    </citation>
    <scope>NUCLEOTIDE SEQUENCE</scope>
</reference>
<dbReference type="PANTHER" id="PTHR46503:SF9">
    <property type="entry name" value="INTER ALPHA-TRYPSIN INHIBITOR, HEAVY CHAIN-LIKE PROTEIN"/>
    <property type="match status" value="1"/>
</dbReference>
<proteinExistence type="predicted"/>
<dbReference type="InterPro" id="IPR002035">
    <property type="entry name" value="VWF_A"/>
</dbReference>
<accession>A0AAV0F403</accession>
<organism evidence="2 3">
    <name type="scientific">Cuscuta epithymum</name>
    <dbReference type="NCBI Taxonomy" id="186058"/>
    <lineage>
        <taxon>Eukaryota</taxon>
        <taxon>Viridiplantae</taxon>
        <taxon>Streptophyta</taxon>
        <taxon>Embryophyta</taxon>
        <taxon>Tracheophyta</taxon>
        <taxon>Spermatophyta</taxon>
        <taxon>Magnoliopsida</taxon>
        <taxon>eudicotyledons</taxon>
        <taxon>Gunneridae</taxon>
        <taxon>Pentapetalae</taxon>
        <taxon>asterids</taxon>
        <taxon>lamiids</taxon>
        <taxon>Solanales</taxon>
        <taxon>Convolvulaceae</taxon>
        <taxon>Cuscuteae</taxon>
        <taxon>Cuscuta</taxon>
        <taxon>Cuscuta subgen. Cuscuta</taxon>
    </lineage>
</organism>
<dbReference type="Proteomes" id="UP001152523">
    <property type="component" value="Unassembled WGS sequence"/>
</dbReference>
<dbReference type="EMBL" id="CAMAPF010000958">
    <property type="protein sequence ID" value="CAH9130213.1"/>
    <property type="molecule type" value="Genomic_DNA"/>
</dbReference>
<sequence>MAEDFVRAVDLGLQLSKRLYYGKQPPKPQWMEREAPAAEANLPTAPMVYAVIRDPVMVDNPDIPSYQPYVHGRCEPPALIPLEMHAVAMEVDVCLDTAFVTVNGSWRLHCVSASRSCECRIAIPMGEQGSVLGVAIETTSRSFLTDLIAPDETDDPSKLANAKEGFLLKPHIYTLKVPQVAGGSVLSVEARWSQKVLYQDGQFCLTIPFSFPVNVNPVGKKRKKEEISLNVNFGIGNVVCYQSASHPLVESKRFTGKNSLIYETEVAMWSRYDFSFSYTVDGSGGLLVRSPSRLDSDQRNMFCLYLHPHDIPKKLFKNEIVYVVDTSGSMHGGPIEHVKTSLLSALCKLGPEDTFNIIAFNDMSVSFSSKMELATKETIKDAAQWININFVANGSTHFLPALDQAMKMVSKCSHSIPIFFIITDGAVEDEREICEVIRAHLTKVGSNSPRICTFGIGYYCNHYFLQMVASIGRGYHDAAYDIETICPRLERLFESSSSAILVDIKVDALQYLDSFELYPNCFPDLLYRRPLIVYGRYCGNFPENVKVKGILADLRDFEIGVKVHKVQDMPLERVFAWRQIKTLTAQAWLTRRKELQNKVVKLSLQSGIPSEYTRMVLLESDKRKQFSKPETLKEMMRSESNVKNMLYLQEIGVGFGNIKATMENLPSGAVERKLSDAAVLGAAAASCCNKVIGRCCCMCLLHFCSKLSDRCMISFTQLCTALACFECLNVCSGLCDCVL</sequence>
<gene>
    <name evidence="2" type="ORF">CEPIT_LOCUS30457</name>
</gene>
<dbReference type="Gene3D" id="3.40.50.410">
    <property type="entry name" value="von Willebrand factor, type A domain"/>
    <property type="match status" value="1"/>
</dbReference>
<name>A0AAV0F403_9ASTE</name>
<comment type="caution">
    <text evidence="2">The sequence shown here is derived from an EMBL/GenBank/DDBJ whole genome shotgun (WGS) entry which is preliminary data.</text>
</comment>